<gene>
    <name evidence="1" type="ORF">SAMN05216223_12452</name>
</gene>
<dbReference type="EMBL" id="FNVU01000024">
    <property type="protein sequence ID" value="SEG91684.1"/>
    <property type="molecule type" value="Genomic_DNA"/>
</dbReference>
<evidence type="ECO:0000313" key="1">
    <source>
        <dbReference type="EMBL" id="SEG91684.1"/>
    </source>
</evidence>
<evidence type="ECO:0000313" key="2">
    <source>
        <dbReference type="Proteomes" id="UP000236754"/>
    </source>
</evidence>
<sequence>MLLWDLEMKDDLARLAGIPSGRLLDIAVTEVERTAAFVLPDASGDAEAREVYERCLAALHRAQAAGGAAVPVLHDELRDELFEASESSEWGVGPLMAAVDQCVGEEPSTPMDSECAAEVLGLCYQAVMEYQRIDDVTPESERQCPALLDTISAQRSLIRTAVSRA</sequence>
<protein>
    <submittedName>
        <fullName evidence="1">Uncharacterized protein</fullName>
    </submittedName>
</protein>
<dbReference type="Proteomes" id="UP000236754">
    <property type="component" value="Unassembled WGS sequence"/>
</dbReference>
<proteinExistence type="predicted"/>
<organism evidence="1 2">
    <name type="scientific">Actinacidiphila yanglinensis</name>
    <dbReference type="NCBI Taxonomy" id="310779"/>
    <lineage>
        <taxon>Bacteria</taxon>
        <taxon>Bacillati</taxon>
        <taxon>Actinomycetota</taxon>
        <taxon>Actinomycetes</taxon>
        <taxon>Kitasatosporales</taxon>
        <taxon>Streptomycetaceae</taxon>
        <taxon>Actinacidiphila</taxon>
    </lineage>
</organism>
<keyword evidence="2" id="KW-1185">Reference proteome</keyword>
<reference evidence="1 2" key="1">
    <citation type="submission" date="2016-10" db="EMBL/GenBank/DDBJ databases">
        <authorList>
            <person name="de Groot N.N."/>
        </authorList>
    </citation>
    <scope>NUCLEOTIDE SEQUENCE [LARGE SCALE GENOMIC DNA]</scope>
    <source>
        <strain evidence="1 2">CGMCC 4.2023</strain>
    </source>
</reference>
<dbReference type="RefSeq" id="WP_103890151.1">
    <property type="nucleotide sequence ID" value="NZ_FNVU01000024.1"/>
</dbReference>
<dbReference type="OrthoDB" id="9894863at2"/>
<name>A0A1H6E3P2_9ACTN</name>
<accession>A0A1H6E3P2</accession>
<dbReference type="AlphaFoldDB" id="A0A1H6E3P2"/>